<dbReference type="Pfam" id="PF04185">
    <property type="entry name" value="Phosphoesterase"/>
    <property type="match status" value="1"/>
</dbReference>
<evidence type="ECO:0000256" key="4">
    <source>
        <dbReference type="SAM" id="MobiDB-lite"/>
    </source>
</evidence>
<keyword evidence="3" id="KW-0378">Hydrolase</keyword>
<dbReference type="InterPro" id="IPR008475">
    <property type="entry name" value="PLipase_C_C"/>
</dbReference>
<evidence type="ECO:0000313" key="7">
    <source>
        <dbReference type="Proteomes" id="UP001201463"/>
    </source>
</evidence>
<sequence length="702" mass="76167">MSHRRQFLAQAGAAGLLGIIQRAQAVAPARVTGTIKDVAHVVVLMQENRSFDHYFGSLPGVRGFADPFPLPTPGGGTVWTQPRAQGGAPLRPFRLDTRAHPELMRLHGTPHTWPDAQLAWDHGRMSRWPAYKHDHALAHYGLEDIAFHVALAEAFTVCDAYHCSFQGGTHPNRYYLNTGTVDPQGQGGGPALFNDLEGFGPADGSGPTYRWTTYAERLQAAGVPWQVYQVLDDNFDDNSLASFQVFRDAHFQRPGHDPQLRERGVADAGLDRLRADVLAGRLPAVSWIIGTAEGSEHPATSSPAQGASYIAKVLDALTADPEVWARTVLFINYDENDGWFDHVLPPAVPSRDGTGGLAGASGVPTDGEYQERLSARHQTAQDRALLGRPLGLGPRVPMFVVSPWSRGGWVCSEVLDHTSVLRFLEARFGVAEPHITPWRRAVCGDLTAAFDFGGSEPTPPPALLPDVEKLARQARALPKQVKPLPPATPAVPTQHRGMRRLRALDLRPEARLRAAPGGGVRLQLANAAGRAVVLHVMDRLRLDALPRRYTLAPGDQLEADWPAGPAGDHDLWLLGPGGWHRHAMGPASATAPQADVDVARDGRSLSWLLTNPGDRLHRFELRDLAYGAAPRHVEVAAGGEARVVLPLPEHRWYDWAVRCEGLAGWHRRAAGHAENGSASVNDPAMHGPAQLRSWQGGATRAG</sequence>
<dbReference type="InterPro" id="IPR007312">
    <property type="entry name" value="Phosphoesterase"/>
</dbReference>
<organism evidence="6 7">
    <name type="scientific">Pelomonas caseinilytica</name>
    <dbReference type="NCBI Taxonomy" id="2906763"/>
    <lineage>
        <taxon>Bacteria</taxon>
        <taxon>Pseudomonadati</taxon>
        <taxon>Pseudomonadota</taxon>
        <taxon>Betaproteobacteria</taxon>
        <taxon>Burkholderiales</taxon>
        <taxon>Sphaerotilaceae</taxon>
        <taxon>Roseateles</taxon>
    </lineage>
</organism>
<dbReference type="InterPro" id="IPR017767">
    <property type="entry name" value="PC-PLC"/>
</dbReference>
<evidence type="ECO:0000256" key="2">
    <source>
        <dbReference type="ARBA" id="ARBA00012018"/>
    </source>
</evidence>
<dbReference type="Proteomes" id="UP001201463">
    <property type="component" value="Unassembled WGS sequence"/>
</dbReference>
<dbReference type="NCBIfam" id="TIGR03396">
    <property type="entry name" value="PC_PLC"/>
    <property type="match status" value="1"/>
</dbReference>
<name>A0ABS8XKI3_9BURK</name>
<evidence type="ECO:0000259" key="5">
    <source>
        <dbReference type="Pfam" id="PF05506"/>
    </source>
</evidence>
<dbReference type="PANTHER" id="PTHR31956">
    <property type="entry name" value="NON-SPECIFIC PHOSPHOLIPASE C4-RELATED"/>
    <property type="match status" value="1"/>
</dbReference>
<comment type="similarity">
    <text evidence="1">Belongs to the bacterial phospholipase C family.</text>
</comment>
<dbReference type="InterPro" id="IPR017850">
    <property type="entry name" value="Alkaline_phosphatase_core_sf"/>
</dbReference>
<keyword evidence="7" id="KW-1185">Reference proteome</keyword>
<dbReference type="Gene3D" id="3.40.720.10">
    <property type="entry name" value="Alkaline Phosphatase, subunit A"/>
    <property type="match status" value="2"/>
</dbReference>
<proteinExistence type="inferred from homology"/>
<evidence type="ECO:0000313" key="6">
    <source>
        <dbReference type="EMBL" id="MCE4539084.1"/>
    </source>
</evidence>
<dbReference type="CDD" id="cd16014">
    <property type="entry name" value="PLC"/>
    <property type="match status" value="1"/>
</dbReference>
<dbReference type="PROSITE" id="PS51318">
    <property type="entry name" value="TAT"/>
    <property type="match status" value="1"/>
</dbReference>
<dbReference type="PANTHER" id="PTHR31956:SF1">
    <property type="entry name" value="NON-SPECIFIC PHOSPHOLIPASE C1"/>
    <property type="match status" value="1"/>
</dbReference>
<accession>A0ABS8XKI3</accession>
<dbReference type="EC" id="3.1.4.3" evidence="2"/>
<protein>
    <recommendedName>
        <fullName evidence="2">phospholipase C</fullName>
        <ecNumber evidence="2">3.1.4.3</ecNumber>
    </recommendedName>
</protein>
<dbReference type="Pfam" id="PF05506">
    <property type="entry name" value="PLipase_C_C"/>
    <property type="match status" value="2"/>
</dbReference>
<gene>
    <name evidence="6" type="ORF">LXT12_17680</name>
</gene>
<comment type="caution">
    <text evidence="6">The sequence shown here is derived from an EMBL/GenBank/DDBJ whole genome shotgun (WGS) entry which is preliminary data.</text>
</comment>
<reference evidence="6 7" key="1">
    <citation type="submission" date="2021-12" db="EMBL/GenBank/DDBJ databases">
        <title>Genome seq of p7.</title>
        <authorList>
            <person name="Seo T."/>
        </authorList>
    </citation>
    <scope>NUCLEOTIDE SEQUENCE [LARGE SCALE GENOMIC DNA]</scope>
    <source>
        <strain evidence="6 7">P7</strain>
    </source>
</reference>
<dbReference type="RefSeq" id="WP_233393601.1">
    <property type="nucleotide sequence ID" value="NZ_JAJTWT010000007.1"/>
</dbReference>
<evidence type="ECO:0000256" key="3">
    <source>
        <dbReference type="ARBA" id="ARBA00022801"/>
    </source>
</evidence>
<feature type="region of interest" description="Disordered" evidence="4">
    <location>
        <begin position="674"/>
        <end position="702"/>
    </location>
</feature>
<dbReference type="InterPro" id="IPR006311">
    <property type="entry name" value="TAT_signal"/>
</dbReference>
<evidence type="ECO:0000256" key="1">
    <source>
        <dbReference type="ARBA" id="ARBA00009717"/>
    </source>
</evidence>
<feature type="domain" description="Bacterial phospholipase C C-terminal" evidence="5">
    <location>
        <begin position="598"/>
        <end position="672"/>
    </location>
</feature>
<feature type="domain" description="Bacterial phospholipase C C-terminal" evidence="5">
    <location>
        <begin position="508"/>
        <end position="585"/>
    </location>
</feature>
<dbReference type="EMBL" id="JAJTWT010000007">
    <property type="protein sequence ID" value="MCE4539084.1"/>
    <property type="molecule type" value="Genomic_DNA"/>
</dbReference>